<dbReference type="KEGG" id="scad:DN051_02200"/>
<dbReference type="Pfam" id="PF12770">
    <property type="entry name" value="CHAT"/>
    <property type="match status" value="1"/>
</dbReference>
<evidence type="ECO:0000259" key="1">
    <source>
        <dbReference type="Pfam" id="PF12770"/>
    </source>
</evidence>
<dbReference type="AlphaFoldDB" id="A0A2Z4ISI1"/>
<sequence length="119" mass="13128">MRPRRGCARALADRGSRLHLADAELAFLSACSTMESGMPLLDESLHITSAFVLAGYRQVIGTLWPIIDFGAAQLTAAFYSALPQDLRRAPYALHDAVCHMRATFPDQPRLWAAHIHVGR</sequence>
<protein>
    <recommendedName>
        <fullName evidence="1">CHAT domain-containing protein</fullName>
    </recommendedName>
</protein>
<organism evidence="2 3">
    <name type="scientific">Streptomyces cadmiisoli</name>
    <dbReference type="NCBI Taxonomy" id="2184053"/>
    <lineage>
        <taxon>Bacteria</taxon>
        <taxon>Bacillati</taxon>
        <taxon>Actinomycetota</taxon>
        <taxon>Actinomycetes</taxon>
        <taxon>Kitasatosporales</taxon>
        <taxon>Streptomycetaceae</taxon>
        <taxon>Streptomyces</taxon>
        <taxon>Streptomyces aurantiacus group</taxon>
    </lineage>
</organism>
<evidence type="ECO:0000313" key="3">
    <source>
        <dbReference type="Proteomes" id="UP000249616"/>
    </source>
</evidence>
<keyword evidence="3" id="KW-1185">Reference proteome</keyword>
<dbReference type="EMBL" id="CP030073">
    <property type="protein sequence ID" value="AWW35619.1"/>
    <property type="molecule type" value="Genomic_DNA"/>
</dbReference>
<reference evidence="2 3" key="1">
    <citation type="journal article" date="2019" name="Int. J. Syst. Evol. Microbiol.">
        <title>Streptomyces cadmiisoli sp. nov., a novel actinomycete isolated from cadmium-contaminated soil.</title>
        <authorList>
            <person name="Li K."/>
            <person name="Tang X."/>
            <person name="Zhao J."/>
            <person name="Guo Y."/>
            <person name="Tang Y."/>
            <person name="Gao J."/>
        </authorList>
    </citation>
    <scope>NUCLEOTIDE SEQUENCE [LARGE SCALE GENOMIC DNA]</scope>
    <source>
        <strain evidence="2 3">ZFG47</strain>
    </source>
</reference>
<accession>A0A2Z4ISI1</accession>
<name>A0A2Z4ISI1_9ACTN</name>
<gene>
    <name evidence="2" type="ORF">DN051_02200</name>
</gene>
<evidence type="ECO:0000313" key="2">
    <source>
        <dbReference type="EMBL" id="AWW35619.1"/>
    </source>
</evidence>
<dbReference type="InterPro" id="IPR024983">
    <property type="entry name" value="CHAT_dom"/>
</dbReference>
<feature type="domain" description="CHAT" evidence="1">
    <location>
        <begin position="16"/>
        <end position="119"/>
    </location>
</feature>
<proteinExistence type="predicted"/>
<dbReference type="Proteomes" id="UP000249616">
    <property type="component" value="Chromosome"/>
</dbReference>